<dbReference type="RefSeq" id="WP_223019780.1">
    <property type="nucleotide sequence ID" value="NZ_CP078143.1"/>
</dbReference>
<proteinExistence type="predicted"/>
<comment type="caution">
    <text evidence="1">The sequence shown here is derived from an EMBL/GenBank/DDBJ whole genome shotgun (WGS) entry which is preliminary data.</text>
</comment>
<name>A0ABW0T5H9_9HYPH</name>
<accession>A0ABW0T5H9</accession>
<gene>
    <name evidence="1" type="ORF">ACFPOD_04835</name>
</gene>
<protein>
    <recommendedName>
        <fullName evidence="3">Minor tail protein</fullName>
    </recommendedName>
</protein>
<reference evidence="2" key="1">
    <citation type="journal article" date="2019" name="Int. J. Syst. Evol. Microbiol.">
        <title>The Global Catalogue of Microorganisms (GCM) 10K type strain sequencing project: providing services to taxonomists for standard genome sequencing and annotation.</title>
        <authorList>
            <consortium name="The Broad Institute Genomics Platform"/>
            <consortium name="The Broad Institute Genome Sequencing Center for Infectious Disease"/>
            <person name="Wu L."/>
            <person name="Ma J."/>
        </authorList>
    </citation>
    <scope>NUCLEOTIDE SEQUENCE [LARGE SCALE GENOMIC DNA]</scope>
    <source>
        <strain evidence="2">JCM 3366</strain>
    </source>
</reference>
<dbReference type="EMBL" id="JBHSNB010000001">
    <property type="protein sequence ID" value="MFC5584427.1"/>
    <property type="molecule type" value="Genomic_DNA"/>
</dbReference>
<organism evidence="1 2">
    <name type="scientific">Nitratireductor kimnyeongensis</name>
    <dbReference type="NCBI Taxonomy" id="430679"/>
    <lineage>
        <taxon>Bacteria</taxon>
        <taxon>Pseudomonadati</taxon>
        <taxon>Pseudomonadota</taxon>
        <taxon>Alphaproteobacteria</taxon>
        <taxon>Hyphomicrobiales</taxon>
        <taxon>Phyllobacteriaceae</taxon>
        <taxon>Nitratireductor</taxon>
    </lineage>
</organism>
<keyword evidence="2" id="KW-1185">Reference proteome</keyword>
<evidence type="ECO:0008006" key="3">
    <source>
        <dbReference type="Google" id="ProtNLM"/>
    </source>
</evidence>
<dbReference type="Proteomes" id="UP001596107">
    <property type="component" value="Unassembled WGS sequence"/>
</dbReference>
<sequence length="467" mass="48130">MPLDIDASYYKTGTATVAADDTAVTGQGTSWAQSVRPGDLFGTHVGDPVRIASVNSNTSLTLAYPWKGPAQTAAAYEIQFTPYDTGYQAAVRELLQMLASGNVEALAGLVGAAGTFPIFTGPGAMDLADLSDYAGDVVGPTSSTDSNVALFDGATGKLLKDGFPAGTTGKAVLAAGSTGAAQDAIGASSTGKSLLTAASASAARSTLGLASIGGMRNKLINPLGVVNQRDYTSGATTSSANQYTVDRWRVVASGQSLSWTQAAGVRTFTAPAGGVEQVIEGGAILSGTYTLNWEGTATATVNGVARAKGESFPLTGGANVTVRFSAGTFSKPQLEVGSSPTEFEVRHPGLELELCQWYYRRVKASDSASNWCRFGTGVCSTNSLSHVIIPWNMMRVNGSLEISNETHFTISKSVGVTGSITFSLSDLSNGSFGLSWNSPAGSFAAGEGAILLAYNNKLAWIARDAEL</sequence>
<evidence type="ECO:0000313" key="1">
    <source>
        <dbReference type="EMBL" id="MFC5584427.1"/>
    </source>
</evidence>
<evidence type="ECO:0000313" key="2">
    <source>
        <dbReference type="Proteomes" id="UP001596107"/>
    </source>
</evidence>